<feature type="region of interest" description="Disordered" evidence="2">
    <location>
        <begin position="596"/>
        <end position="627"/>
    </location>
</feature>
<feature type="domain" description="Cas12f1-like TNB" evidence="3">
    <location>
        <begin position="450"/>
        <end position="511"/>
    </location>
</feature>
<evidence type="ECO:0000256" key="1">
    <source>
        <dbReference type="ARBA" id="ARBA00023125"/>
    </source>
</evidence>
<keyword evidence="5" id="KW-1185">Reference proteome</keyword>
<evidence type="ECO:0000313" key="4">
    <source>
        <dbReference type="EMBL" id="MCY1138655.1"/>
    </source>
</evidence>
<evidence type="ECO:0000256" key="2">
    <source>
        <dbReference type="SAM" id="MobiDB-lite"/>
    </source>
</evidence>
<dbReference type="RefSeq" id="WP_267562713.1">
    <property type="nucleotide sequence ID" value="NZ_JAPNTZ010000004.1"/>
</dbReference>
<reference evidence="4" key="1">
    <citation type="submission" date="2022-11" db="EMBL/GenBank/DDBJ databases">
        <authorList>
            <person name="Somphong A."/>
            <person name="Phongsopitanun W."/>
        </authorList>
    </citation>
    <scope>NUCLEOTIDE SEQUENCE</scope>
    <source>
        <strain evidence="4">Pm04-4</strain>
    </source>
</reference>
<keyword evidence="1" id="KW-0238">DNA-binding</keyword>
<comment type="caution">
    <text evidence="4">The sequence shown here is derived from an EMBL/GenBank/DDBJ whole genome shotgun (WGS) entry which is preliminary data.</text>
</comment>
<dbReference type="Proteomes" id="UP001151002">
    <property type="component" value="Unassembled WGS sequence"/>
</dbReference>
<proteinExistence type="predicted"/>
<accession>A0ABT4AYC6</accession>
<evidence type="ECO:0000313" key="5">
    <source>
        <dbReference type="Proteomes" id="UP001151002"/>
    </source>
</evidence>
<sequence length="627" mass="68428">MRLELDASDARARRRVEKMFMAAFRLRRAAQLQARSRVDAHWAAPRLRASDAKAARARFGLSRKMLEAAVCRHVEASRWMREHLTKALAMHLADEVWESCDRHLFPDSSGRRHGRPRAGQWFDFTRIPGRAKSHTKPRTWETFRLVGALDGHAAAFPARLLGSAVTQPAVMPPPVKPEGGWWQYEGPLAVVFTGLPAGDLVLPVRLPQGARRWPRLRHFLAEPSVWHKIDLTRVQDHRAPGGWRYYAHLMVLAPGWTSSAVAADRAAAPRDRVAGVDGNVSNLAVVSMPATAGGDVASSYVTVTAQQSTGALDAAATARRRQRALDRSRRNTNPDQYRPSVRQAVRAARRQSAGLPARTIDTPTGARASDTLGRPKRAYRHDNLSAAYRRTRALHAAECRALSQAKKHRARDIAGQIVRVHGPNLIVEHVNMSSWAHLWGRRIALFSPGMLVTALGREACAAGGRLVRAGTGQTALSQHCVCGHRQKKPLAQRVHRCAACGLVADRDLVSAALAACVRLTDPDDPRTARLDVTLVALLRQRVAGQQEALIRSTAPALVPVSTGKTVGAAATLRVASAGQTIPADGCATPDEIRAARGTGTTRTHTPVERSRSIQAGGQSRRRLRLDS</sequence>
<dbReference type="Pfam" id="PF07282">
    <property type="entry name" value="Cas12f1-like_TNB"/>
    <property type="match status" value="1"/>
</dbReference>
<dbReference type="EMBL" id="JAPNTZ010000004">
    <property type="protein sequence ID" value="MCY1138655.1"/>
    <property type="molecule type" value="Genomic_DNA"/>
</dbReference>
<gene>
    <name evidence="4" type="ORF">OWR29_11660</name>
</gene>
<feature type="compositionally biased region" description="Low complexity" evidence="2">
    <location>
        <begin position="340"/>
        <end position="353"/>
    </location>
</feature>
<organism evidence="4 5">
    <name type="scientific">Paractinoplanes pyxinae</name>
    <dbReference type="NCBI Taxonomy" id="2997416"/>
    <lineage>
        <taxon>Bacteria</taxon>
        <taxon>Bacillati</taxon>
        <taxon>Actinomycetota</taxon>
        <taxon>Actinomycetes</taxon>
        <taxon>Micromonosporales</taxon>
        <taxon>Micromonosporaceae</taxon>
        <taxon>Paractinoplanes</taxon>
    </lineage>
</organism>
<name>A0ABT4AYC6_9ACTN</name>
<protein>
    <submittedName>
        <fullName evidence="4">Zinc ribbon domain-containing protein</fullName>
    </submittedName>
</protein>
<evidence type="ECO:0000259" key="3">
    <source>
        <dbReference type="Pfam" id="PF07282"/>
    </source>
</evidence>
<feature type="region of interest" description="Disordered" evidence="2">
    <location>
        <begin position="320"/>
        <end position="372"/>
    </location>
</feature>
<dbReference type="InterPro" id="IPR010095">
    <property type="entry name" value="Cas12f1-like_TNB"/>
</dbReference>